<feature type="compositionally biased region" description="Basic and acidic residues" evidence="1">
    <location>
        <begin position="1"/>
        <end position="16"/>
    </location>
</feature>
<keyword evidence="4" id="KW-1185">Reference proteome</keyword>
<dbReference type="AlphaFoldDB" id="A0AA36EDL6"/>
<evidence type="ECO:0000313" key="3">
    <source>
        <dbReference type="EMBL" id="CAI9289915.1"/>
    </source>
</evidence>
<keyword evidence="2" id="KW-0812">Transmembrane</keyword>
<dbReference type="Proteomes" id="UP001177003">
    <property type="component" value="Chromosome 6"/>
</dbReference>
<evidence type="ECO:0000256" key="2">
    <source>
        <dbReference type="SAM" id="Phobius"/>
    </source>
</evidence>
<feature type="compositionally biased region" description="Basic residues" evidence="1">
    <location>
        <begin position="32"/>
        <end position="43"/>
    </location>
</feature>
<evidence type="ECO:0000256" key="1">
    <source>
        <dbReference type="SAM" id="MobiDB-lite"/>
    </source>
</evidence>
<gene>
    <name evidence="3" type="ORF">LSALG_LOCUS29131</name>
</gene>
<feature type="region of interest" description="Disordered" evidence="1">
    <location>
        <begin position="1"/>
        <end position="46"/>
    </location>
</feature>
<accession>A0AA36EDL6</accession>
<feature type="transmembrane region" description="Helical" evidence="2">
    <location>
        <begin position="259"/>
        <end position="278"/>
    </location>
</feature>
<protein>
    <submittedName>
        <fullName evidence="3">Uncharacterized protein</fullName>
    </submittedName>
</protein>
<dbReference type="EMBL" id="OX465082">
    <property type="protein sequence ID" value="CAI9289915.1"/>
    <property type="molecule type" value="Genomic_DNA"/>
</dbReference>
<reference evidence="3" key="1">
    <citation type="submission" date="2023-04" db="EMBL/GenBank/DDBJ databases">
        <authorList>
            <person name="Vijverberg K."/>
            <person name="Xiong W."/>
            <person name="Schranz E."/>
        </authorList>
    </citation>
    <scope>NUCLEOTIDE SEQUENCE</scope>
</reference>
<name>A0AA36EDL6_LACSI</name>
<keyword evidence="2" id="KW-1133">Transmembrane helix</keyword>
<sequence length="290" mass="32066">MREDNHEIQTPKKEHLPLPSTRKAKQMNAASKKLHHQQQKSVKKNLSSVLNSVTEEDVGLNLPEKEATEKFPSISDSVDADQSTVEIGKPSLTSDQTIIPDKSVVLEHPEESVEIATISEAFVFGRDRSNESIESYIVSLDHFASPTSVTPLPCDSPALSSITTVETTPFSSSITAEASPVHVSSGDGSTTQDQTDSFKLEFLVKHLRESMFEVLHSADIDPQYKKLLDSLVKMVIEEFFSLHEERDMVIHLFSRRIKITMLSFVLCIIAVSSGFFLLSDGSSYNGPSPT</sequence>
<keyword evidence="2" id="KW-0472">Membrane</keyword>
<proteinExistence type="predicted"/>
<evidence type="ECO:0000313" key="4">
    <source>
        <dbReference type="Proteomes" id="UP001177003"/>
    </source>
</evidence>
<organism evidence="3 4">
    <name type="scientific">Lactuca saligna</name>
    <name type="common">Willowleaf lettuce</name>
    <dbReference type="NCBI Taxonomy" id="75948"/>
    <lineage>
        <taxon>Eukaryota</taxon>
        <taxon>Viridiplantae</taxon>
        <taxon>Streptophyta</taxon>
        <taxon>Embryophyta</taxon>
        <taxon>Tracheophyta</taxon>
        <taxon>Spermatophyta</taxon>
        <taxon>Magnoliopsida</taxon>
        <taxon>eudicotyledons</taxon>
        <taxon>Gunneridae</taxon>
        <taxon>Pentapetalae</taxon>
        <taxon>asterids</taxon>
        <taxon>campanulids</taxon>
        <taxon>Asterales</taxon>
        <taxon>Asteraceae</taxon>
        <taxon>Cichorioideae</taxon>
        <taxon>Cichorieae</taxon>
        <taxon>Lactucinae</taxon>
        <taxon>Lactuca</taxon>
    </lineage>
</organism>